<evidence type="ECO:0000313" key="3">
    <source>
        <dbReference type="EMBL" id="TVY89696.1"/>
    </source>
</evidence>
<reference evidence="3 4" key="1">
    <citation type="submission" date="2018-05" db="EMBL/GenBank/DDBJ databases">
        <title>Genome sequencing and assembly of the regulated plant pathogen Lachnellula willkommii and related sister species for the development of diagnostic species identification markers.</title>
        <authorList>
            <person name="Giroux E."/>
            <person name="Bilodeau G."/>
        </authorList>
    </citation>
    <scope>NUCLEOTIDE SEQUENCE [LARGE SCALE GENOMIC DNA]</scope>
    <source>
        <strain evidence="3 4">CBS 172.35</strain>
    </source>
</reference>
<dbReference type="InterPro" id="IPR000994">
    <property type="entry name" value="Pept_M24"/>
</dbReference>
<evidence type="ECO:0000313" key="4">
    <source>
        <dbReference type="Proteomes" id="UP000315522"/>
    </source>
</evidence>
<protein>
    <recommendedName>
        <fullName evidence="2">Peptidase M24 domain-containing protein</fullName>
    </recommendedName>
</protein>
<dbReference type="InterPro" id="IPR036005">
    <property type="entry name" value="Creatinase/aminopeptidase-like"/>
</dbReference>
<gene>
    <name evidence="3" type="ORF">LAWI1_G004574</name>
</gene>
<keyword evidence="1" id="KW-0732">Signal</keyword>
<dbReference type="PROSITE" id="PS51257">
    <property type="entry name" value="PROKAR_LIPOPROTEIN"/>
    <property type="match status" value="1"/>
</dbReference>
<accession>A0A559M9Q9</accession>
<organism evidence="3 4">
    <name type="scientific">Lachnellula willkommii</name>
    <dbReference type="NCBI Taxonomy" id="215461"/>
    <lineage>
        <taxon>Eukaryota</taxon>
        <taxon>Fungi</taxon>
        <taxon>Dikarya</taxon>
        <taxon>Ascomycota</taxon>
        <taxon>Pezizomycotina</taxon>
        <taxon>Leotiomycetes</taxon>
        <taxon>Helotiales</taxon>
        <taxon>Lachnaceae</taxon>
        <taxon>Lachnellula</taxon>
    </lineage>
</organism>
<dbReference type="Gene3D" id="3.90.230.10">
    <property type="entry name" value="Creatinase/methionine aminopeptidase superfamily"/>
    <property type="match status" value="1"/>
</dbReference>
<feature type="domain" description="Peptidase M24" evidence="2">
    <location>
        <begin position="196"/>
        <end position="368"/>
    </location>
</feature>
<feature type="chain" id="PRO_5021908184" description="Peptidase M24 domain-containing protein" evidence="1">
    <location>
        <begin position="23"/>
        <end position="445"/>
    </location>
</feature>
<dbReference type="SUPFAM" id="SSF55920">
    <property type="entry name" value="Creatinase/aminopeptidase"/>
    <property type="match status" value="1"/>
</dbReference>
<name>A0A559M9Q9_9HELO</name>
<comment type="caution">
    <text evidence="3">The sequence shown here is derived from an EMBL/GenBank/DDBJ whole genome shotgun (WGS) entry which is preliminary data.</text>
</comment>
<dbReference type="EMBL" id="QGML01001140">
    <property type="protein sequence ID" value="TVY89696.1"/>
    <property type="molecule type" value="Genomic_DNA"/>
</dbReference>
<dbReference type="AlphaFoldDB" id="A0A559M9Q9"/>
<evidence type="ECO:0000259" key="2">
    <source>
        <dbReference type="Pfam" id="PF00557"/>
    </source>
</evidence>
<evidence type="ECO:0000256" key="1">
    <source>
        <dbReference type="SAM" id="SignalP"/>
    </source>
</evidence>
<dbReference type="Pfam" id="PF00557">
    <property type="entry name" value="Peptidase_M24"/>
    <property type="match status" value="1"/>
</dbReference>
<keyword evidence="4" id="KW-1185">Reference proteome</keyword>
<proteinExistence type="predicted"/>
<dbReference type="Proteomes" id="UP000315522">
    <property type="component" value="Unassembled WGS sequence"/>
</dbReference>
<sequence>MIQLLKLSVPLLVSLAVSCVQAVRVPQYQQLPPLREQAAIQDAWTAERLSNVPQLLRKYEVDAWLMSQKEYAEDTVFWSLKSATQFSARRRTVDLFLANAVGDASFAYNWIDNTAEVWSELRSVLEAHNVSSIAVNADTDVAFSSGLHAGELEKIVQELGPEWEKKLVVEPMVGVEFIGTMVPDRLEWYHRLQETAWAIITEAFSEAVIDPGVTTTDDVRWWMRDKIQQLNYTTWFMPDVSILNAEDPFGGQPITAERKVIQYGDLLHCDFGVTALGLNTDTQHLAYVLYPGETEEDIPEGYLGGLKQVNRLQDIVKSNMKVGTTGNDILKTSLKQMRNEGSDGRIYCHPIGDWGHSAGTLIGMFNLQQGVEVLGDLPLLDNTYYSVELYAEYFVAERNQTMNFYQEEDVYWNDGTKDWDWVWGRQEKFHLVRPPVNGVFRVQGP</sequence>
<feature type="signal peptide" evidence="1">
    <location>
        <begin position="1"/>
        <end position="22"/>
    </location>
</feature>